<gene>
    <name evidence="1" type="ORF">JMJ77_001485</name>
</gene>
<feature type="non-terminal residue" evidence="1">
    <location>
        <position position="38"/>
    </location>
</feature>
<keyword evidence="2" id="KW-1185">Reference proteome</keyword>
<sequence>DGLELVAVGSLIVWFSRFIYTNHELDKGAVGKLECGVK</sequence>
<proteinExistence type="predicted"/>
<comment type="caution">
    <text evidence="1">The sequence shown here is derived from an EMBL/GenBank/DDBJ whole genome shotgun (WGS) entry which is preliminary data.</text>
</comment>
<dbReference type="EMBL" id="JAESDN010000003">
    <property type="protein sequence ID" value="KAG7054418.1"/>
    <property type="molecule type" value="Genomic_DNA"/>
</dbReference>
<reference evidence="1" key="1">
    <citation type="submission" date="2021-05" db="EMBL/GenBank/DDBJ databases">
        <title>Comparative genomics of three Colletotrichum scovillei strains and genetic complementation revealed genes involved fungal growth and virulence on chili pepper.</title>
        <authorList>
            <person name="Hsieh D.-K."/>
            <person name="Chuang S.-C."/>
            <person name="Chen C.-Y."/>
            <person name="Chao Y.-T."/>
            <person name="Lu M.-Y.J."/>
            <person name="Lee M.-H."/>
            <person name="Shih M.-C."/>
        </authorList>
    </citation>
    <scope>NUCLEOTIDE SEQUENCE</scope>
    <source>
        <strain evidence="1">Coll-153</strain>
    </source>
</reference>
<protein>
    <submittedName>
        <fullName evidence="1">Uncharacterized protein</fullName>
    </submittedName>
</protein>
<dbReference type="Proteomes" id="UP000699042">
    <property type="component" value="Unassembled WGS sequence"/>
</dbReference>
<evidence type="ECO:0000313" key="1">
    <source>
        <dbReference type="EMBL" id="KAG7054418.1"/>
    </source>
</evidence>
<dbReference type="AlphaFoldDB" id="A0A9P7RD22"/>
<name>A0A9P7RD22_9PEZI</name>
<accession>A0A9P7RD22</accession>
<evidence type="ECO:0000313" key="2">
    <source>
        <dbReference type="Proteomes" id="UP000699042"/>
    </source>
</evidence>
<organism evidence="1 2">
    <name type="scientific">Colletotrichum scovillei</name>
    <dbReference type="NCBI Taxonomy" id="1209932"/>
    <lineage>
        <taxon>Eukaryota</taxon>
        <taxon>Fungi</taxon>
        <taxon>Dikarya</taxon>
        <taxon>Ascomycota</taxon>
        <taxon>Pezizomycotina</taxon>
        <taxon>Sordariomycetes</taxon>
        <taxon>Hypocreomycetidae</taxon>
        <taxon>Glomerellales</taxon>
        <taxon>Glomerellaceae</taxon>
        <taxon>Colletotrichum</taxon>
        <taxon>Colletotrichum acutatum species complex</taxon>
    </lineage>
</organism>